<feature type="region of interest" description="Disordered" evidence="1">
    <location>
        <begin position="175"/>
        <end position="213"/>
    </location>
</feature>
<organism evidence="2 3">
    <name type="scientific">Glutamicibacter creatinolyticus</name>
    <dbReference type="NCBI Taxonomy" id="162496"/>
    <lineage>
        <taxon>Bacteria</taxon>
        <taxon>Bacillati</taxon>
        <taxon>Actinomycetota</taxon>
        <taxon>Actinomycetes</taxon>
        <taxon>Micrococcales</taxon>
        <taxon>Micrococcaceae</taxon>
        <taxon>Glutamicibacter</taxon>
    </lineage>
</organism>
<dbReference type="KEGG" id="gcr:GcLGCM259_0671"/>
<evidence type="ECO:0000313" key="2">
    <source>
        <dbReference type="EMBL" id="QCY46432.1"/>
    </source>
</evidence>
<name>A0A5B7WRC2_9MICC</name>
<dbReference type="Proteomes" id="UP000307000">
    <property type="component" value="Chromosome"/>
</dbReference>
<feature type="region of interest" description="Disordered" evidence="1">
    <location>
        <begin position="1"/>
        <end position="21"/>
    </location>
</feature>
<reference evidence="2 3" key="1">
    <citation type="submission" date="2018-12" db="EMBL/GenBank/DDBJ databases">
        <title>Complete Genome Sequence of Glutamicibacter creatinolyticus strain LGCM259,isolated from an abscess of a 12-year-old mare in Italy.</title>
        <authorList>
            <person name="Santos R.G."/>
            <person name="Silva A.L."/>
            <person name="Seyffert N."/>
            <person name="Castro T.L.P."/>
            <person name="Attili A.R."/>
            <person name="Rifici C."/>
            <person name="Mazzullo G."/>
            <person name="Brenig B."/>
            <person name="Venanzi F."/>
            <person name="Azevedo V."/>
        </authorList>
    </citation>
    <scope>NUCLEOTIDE SEQUENCE [LARGE SCALE GENOMIC DNA]</scope>
    <source>
        <strain evidence="2 3">LGCM 259</strain>
    </source>
</reference>
<feature type="compositionally biased region" description="Basic and acidic residues" evidence="1">
    <location>
        <begin position="186"/>
        <end position="198"/>
    </location>
</feature>
<accession>A0A5B7WRC2</accession>
<gene>
    <name evidence="2" type="ORF">GcLGCM259_0671</name>
</gene>
<feature type="compositionally biased region" description="Polar residues" evidence="1">
    <location>
        <begin position="1"/>
        <end position="14"/>
    </location>
</feature>
<evidence type="ECO:0000256" key="1">
    <source>
        <dbReference type="SAM" id="MobiDB-lite"/>
    </source>
</evidence>
<dbReference type="EMBL" id="CP034412">
    <property type="protein sequence ID" value="QCY46432.1"/>
    <property type="molecule type" value="Genomic_DNA"/>
</dbReference>
<dbReference type="RefSeq" id="WP_138925774.1">
    <property type="nucleotide sequence ID" value="NZ_CP034412.1"/>
</dbReference>
<sequence length="213" mass="23353">MSDSKPATAGQTGSWHVPAPTDGDRVWSRLAAYVRSGDFLLHGSRTPGLHQLTPRTPIDHSPDTFSKTTAVFATEDPTWAIAYAVRPANTPGFLNACFYPGSTPGREAERRIFLSFALPENGQPPMDTGVVYVLPAQGFSRMPSYLDPQLGVITECQWISTDPVPVSAAIPVHPQNLPLQPRRHDHREAVRRAADEPHGFPWLGRSRAAKRSP</sequence>
<protein>
    <submittedName>
        <fullName evidence="2">Uncharacterized protein</fullName>
    </submittedName>
</protein>
<keyword evidence="3" id="KW-1185">Reference proteome</keyword>
<evidence type="ECO:0000313" key="3">
    <source>
        <dbReference type="Proteomes" id="UP000307000"/>
    </source>
</evidence>
<proteinExistence type="predicted"/>
<dbReference type="AlphaFoldDB" id="A0A5B7WRC2"/>